<dbReference type="PANTHER" id="PTHR13526">
    <property type="entry name" value="TRANSCRIPTION FACTOR SPT20 HOMOLOG"/>
    <property type="match status" value="1"/>
</dbReference>
<feature type="region of interest" description="Disordered" evidence="1">
    <location>
        <begin position="320"/>
        <end position="361"/>
    </location>
</feature>
<sequence length="971" mass="106292">MATAVSTKPPAPKIKRPAPSYIQTGINGARSSQPSPSPLGSASSRVSGSKQPGASTPTTAAAVNGANGRQPARPRNPTQKPGDPASRLQRPSTKPPGTDGAAADRTQLKKFPEPYVKTSSYILKKYSKVPPSLTIHLHPTHFRFDQQDGSFPYNSEMKTIIEHIKAGTVPHDMIEELVRGGVRFYENCLIVRVVDHKSVSAQPSPSNATSGEKSSPFSLHNYNQHITPSPFVPYPQQNQSKIKSTPNGSSVDNGLKTDEQPISETNHDAVTSNGVTARSSNSKQPAVQPKVFTTVLHPTPQSLLAELTLLSMTPDPRAINRRQTQTWSASRTGSSVHASTSLSALPSSPIADRAPPAKRQKMMVEPSELLEAEAKLIHATAPPLYLEPVEGLAASATLLKFLEDPLHRNKPPSPKTRRRTVAELAADEALAAEEERFMLIMDERLGPTMSGNGGGAKAPNVDDESGAAPFEPRFSRFKTLEKIRLEHEEKAKLEHEKKLQQDHAKRLQQEAEREKRRATEQRLAEEQSREDSRRQQAAAAAAAQHAQAQAQLLAAQNRRPQSRGNPPMGIPHQPQPQQMVPVSQGQQSSPLVRNSTPHSSSPLAGNLMGPQMNQGIPMAMTSSAQGAGSSPQVTSGVQHGHPAVMAHPMVSTRSQQGPSRHGTPQMAHGTPAMSHATPIMRNATPAQRMTHASPNASTMAQTPVMNHAMMANPQMNGVMMTPQQQQQAIMQQRQLMLQRNLQAQAGGQQLNPQLMAQFQLQNAHAQHIIQHAQPQQQQHPNLFMQQQAQAQAQQHQQAQQQQSQQTQFPNAAAYQAHVMRSQLAQMQMSQQQAPHGQQQGSPQQLPPQQAAPQANGVVGQAQGGLPHRYRLLYSQRMLPQAQNEVRTKLMQQFGHPSGWPDGIRQQYQEQVEKISKQYLFEFMKREGQQRAQLAQNQAQAQAQAQVQAIQHQQHQQQQQQQPGMMGNGMGK</sequence>
<feature type="compositionally biased region" description="Polar residues" evidence="1">
    <location>
        <begin position="321"/>
        <end position="337"/>
    </location>
</feature>
<organism evidence="3 4">
    <name type="scientific">Emergomyces africanus</name>
    <dbReference type="NCBI Taxonomy" id="1955775"/>
    <lineage>
        <taxon>Eukaryota</taxon>
        <taxon>Fungi</taxon>
        <taxon>Dikarya</taxon>
        <taxon>Ascomycota</taxon>
        <taxon>Pezizomycotina</taxon>
        <taxon>Eurotiomycetes</taxon>
        <taxon>Eurotiomycetidae</taxon>
        <taxon>Onygenales</taxon>
        <taxon>Ajellomycetaceae</taxon>
        <taxon>Emergomyces</taxon>
    </lineage>
</organism>
<feature type="region of interest" description="Disordered" evidence="1">
    <location>
        <begin position="1"/>
        <end position="110"/>
    </location>
</feature>
<dbReference type="CDD" id="cd22265">
    <property type="entry name" value="UDM1_RNF168"/>
    <property type="match status" value="1"/>
</dbReference>
<dbReference type="GO" id="GO:0006357">
    <property type="term" value="P:regulation of transcription by RNA polymerase II"/>
    <property type="evidence" value="ECO:0007669"/>
    <property type="project" value="TreeGrafter"/>
</dbReference>
<feature type="compositionally biased region" description="Low complexity" evidence="1">
    <location>
        <begin position="932"/>
        <end position="961"/>
    </location>
</feature>
<dbReference type="GO" id="GO:0003712">
    <property type="term" value="F:transcription coregulator activity"/>
    <property type="evidence" value="ECO:0007669"/>
    <property type="project" value="InterPro"/>
</dbReference>
<feature type="compositionally biased region" description="Polar residues" evidence="1">
    <location>
        <begin position="21"/>
        <end position="61"/>
    </location>
</feature>
<feature type="compositionally biased region" description="Low complexity" evidence="1">
    <location>
        <begin position="784"/>
        <end position="807"/>
    </location>
</feature>
<dbReference type="InterPro" id="IPR046468">
    <property type="entry name" value="Spt20-like_SEP"/>
</dbReference>
<name>A0A1B7NY07_9EURO</name>
<feature type="compositionally biased region" description="Polar residues" evidence="1">
    <location>
        <begin position="260"/>
        <end position="285"/>
    </location>
</feature>
<evidence type="ECO:0000313" key="3">
    <source>
        <dbReference type="EMBL" id="OAX81655.1"/>
    </source>
</evidence>
<dbReference type="InterPro" id="IPR021950">
    <property type="entry name" value="Spt20"/>
</dbReference>
<evidence type="ECO:0000259" key="2">
    <source>
        <dbReference type="Pfam" id="PF12090"/>
    </source>
</evidence>
<dbReference type="PANTHER" id="PTHR13526:SF8">
    <property type="entry name" value="TRANSCRIPTION FACTOR SPT20 HOMOLOG"/>
    <property type="match status" value="1"/>
</dbReference>
<dbReference type="GO" id="GO:0000124">
    <property type="term" value="C:SAGA complex"/>
    <property type="evidence" value="ECO:0007669"/>
    <property type="project" value="InterPro"/>
</dbReference>
<feature type="compositionally biased region" description="Polar residues" evidence="1">
    <location>
        <begin position="620"/>
        <end position="637"/>
    </location>
</feature>
<reference evidence="3 4" key="1">
    <citation type="submission" date="2015-07" db="EMBL/GenBank/DDBJ databases">
        <title>Emmonsia species relationships and genome sequence.</title>
        <authorList>
            <person name="Cuomo C.A."/>
            <person name="Schwartz I.S."/>
            <person name="Kenyon C."/>
            <person name="de Hoog G.S."/>
            <person name="Govender N.P."/>
            <person name="Botha A."/>
            <person name="Moreno L."/>
            <person name="de Vries M."/>
            <person name="Munoz J.F."/>
            <person name="Stielow J.B."/>
        </authorList>
    </citation>
    <scope>NUCLEOTIDE SEQUENCE [LARGE SCALE GENOMIC DNA]</scope>
    <source>
        <strain evidence="3 4">CBS 136260</strain>
    </source>
</reference>
<feature type="compositionally biased region" description="Polar residues" evidence="1">
    <location>
        <begin position="199"/>
        <end position="227"/>
    </location>
</feature>
<feature type="compositionally biased region" description="Low complexity" evidence="1">
    <location>
        <begin position="338"/>
        <end position="349"/>
    </location>
</feature>
<evidence type="ECO:0000313" key="4">
    <source>
        <dbReference type="Proteomes" id="UP000091918"/>
    </source>
</evidence>
<evidence type="ECO:0000256" key="1">
    <source>
        <dbReference type="SAM" id="MobiDB-lite"/>
    </source>
</evidence>
<feature type="domain" description="Spt20-like SEP" evidence="2">
    <location>
        <begin position="128"/>
        <end position="400"/>
    </location>
</feature>
<dbReference type="STRING" id="1658172.A0A1B7NY07"/>
<feature type="compositionally biased region" description="Low complexity" evidence="1">
    <location>
        <begin position="571"/>
        <end position="592"/>
    </location>
</feature>
<feature type="region of interest" description="Disordered" evidence="1">
    <location>
        <begin position="824"/>
        <end position="861"/>
    </location>
</feature>
<feature type="compositionally biased region" description="Low complexity" evidence="1">
    <location>
        <begin position="535"/>
        <end position="556"/>
    </location>
</feature>
<feature type="region of interest" description="Disordered" evidence="1">
    <location>
        <begin position="932"/>
        <end position="971"/>
    </location>
</feature>
<dbReference type="AlphaFoldDB" id="A0A1B7NY07"/>
<feature type="region of interest" description="Disordered" evidence="1">
    <location>
        <begin position="446"/>
        <end position="473"/>
    </location>
</feature>
<proteinExistence type="predicted"/>
<dbReference type="EMBL" id="LGUA01000434">
    <property type="protein sequence ID" value="OAX81655.1"/>
    <property type="molecule type" value="Genomic_DNA"/>
</dbReference>
<dbReference type="OrthoDB" id="1932706at2759"/>
<feature type="compositionally biased region" description="Polar residues" evidence="1">
    <location>
        <begin position="235"/>
        <end position="252"/>
    </location>
</feature>
<keyword evidence="4" id="KW-1185">Reference proteome</keyword>
<dbReference type="Pfam" id="PF12090">
    <property type="entry name" value="Spt20_SEP"/>
    <property type="match status" value="1"/>
</dbReference>
<feature type="compositionally biased region" description="Basic and acidic residues" evidence="1">
    <location>
        <begin position="491"/>
        <end position="534"/>
    </location>
</feature>
<comment type="caution">
    <text evidence="3">The sequence shown here is derived from an EMBL/GenBank/DDBJ whole genome shotgun (WGS) entry which is preliminary data.</text>
</comment>
<feature type="compositionally biased region" description="Polar residues" evidence="1">
    <location>
        <begin position="593"/>
        <end position="603"/>
    </location>
</feature>
<gene>
    <name evidence="3" type="ORF">ACJ72_03998</name>
</gene>
<protein>
    <recommendedName>
        <fullName evidence="2">Spt20-like SEP domain-containing protein</fullName>
    </recommendedName>
</protein>
<accession>A0A1B7NY07</accession>
<feature type="region of interest" description="Disordered" evidence="1">
    <location>
        <begin position="784"/>
        <end position="811"/>
    </location>
</feature>
<feature type="region of interest" description="Disordered" evidence="1">
    <location>
        <begin position="199"/>
        <end position="286"/>
    </location>
</feature>
<feature type="region of interest" description="Disordered" evidence="1">
    <location>
        <begin position="491"/>
        <end position="670"/>
    </location>
</feature>
<dbReference type="Proteomes" id="UP000091918">
    <property type="component" value="Unassembled WGS sequence"/>
</dbReference>